<feature type="signal peptide" evidence="2">
    <location>
        <begin position="1"/>
        <end position="21"/>
    </location>
</feature>
<keyword evidence="4" id="KW-0808">Transferase</keyword>
<feature type="domain" description="Protein kinase" evidence="3">
    <location>
        <begin position="1"/>
        <end position="78"/>
    </location>
</feature>
<organism evidence="4 5">
    <name type="scientific">Cricetulus griseus</name>
    <name type="common">Chinese hamster</name>
    <name type="synonym">Cricetulus barabensis griseus</name>
    <dbReference type="NCBI Taxonomy" id="10029"/>
    <lineage>
        <taxon>Eukaryota</taxon>
        <taxon>Metazoa</taxon>
        <taxon>Chordata</taxon>
        <taxon>Craniata</taxon>
        <taxon>Vertebrata</taxon>
        <taxon>Euteleostomi</taxon>
        <taxon>Mammalia</taxon>
        <taxon>Eutheria</taxon>
        <taxon>Euarchontoglires</taxon>
        <taxon>Glires</taxon>
        <taxon>Rodentia</taxon>
        <taxon>Myomorpha</taxon>
        <taxon>Muroidea</taxon>
        <taxon>Cricetidae</taxon>
        <taxon>Cricetinae</taxon>
        <taxon>Cricetulus</taxon>
    </lineage>
</organism>
<dbReference type="PANTHER" id="PTHR24347">
    <property type="entry name" value="SERINE/THREONINE-PROTEIN KINASE"/>
    <property type="match status" value="1"/>
</dbReference>
<dbReference type="Proteomes" id="UP000001075">
    <property type="component" value="Unassembled WGS sequence"/>
</dbReference>
<dbReference type="GO" id="GO:0005524">
    <property type="term" value="F:ATP binding"/>
    <property type="evidence" value="ECO:0007669"/>
    <property type="project" value="InterPro"/>
</dbReference>
<keyword evidence="4" id="KW-0418">Kinase</keyword>
<dbReference type="GO" id="GO:0004672">
    <property type="term" value="F:protein kinase activity"/>
    <property type="evidence" value="ECO:0007669"/>
    <property type="project" value="InterPro"/>
</dbReference>
<evidence type="ECO:0000313" key="5">
    <source>
        <dbReference type="Proteomes" id="UP000001075"/>
    </source>
</evidence>
<evidence type="ECO:0000313" key="4">
    <source>
        <dbReference type="EMBL" id="EGW05637.1"/>
    </source>
</evidence>
<dbReference type="EMBL" id="JH000691">
    <property type="protein sequence ID" value="EGW05637.1"/>
    <property type="molecule type" value="Genomic_DNA"/>
</dbReference>
<feature type="chain" id="PRO_5003444652" evidence="2">
    <location>
        <begin position="22"/>
        <end position="113"/>
    </location>
</feature>
<dbReference type="AlphaFoldDB" id="G3HTA9"/>
<proteinExistence type="predicted"/>
<accession>G3HTA9</accession>
<dbReference type="SUPFAM" id="SSF56112">
    <property type="entry name" value="Protein kinase-like (PK-like)"/>
    <property type="match status" value="1"/>
</dbReference>
<gene>
    <name evidence="4" type="ORF">I79_014131</name>
</gene>
<feature type="region of interest" description="Disordered" evidence="1">
    <location>
        <begin position="82"/>
        <end position="113"/>
    </location>
</feature>
<name>G3HTA9_CRIGR</name>
<evidence type="ECO:0000256" key="2">
    <source>
        <dbReference type="SAM" id="SignalP"/>
    </source>
</evidence>
<reference evidence="5" key="1">
    <citation type="journal article" date="2011" name="Nat. Biotechnol.">
        <title>The genomic sequence of the Chinese hamster ovary (CHO)-K1 cell line.</title>
        <authorList>
            <person name="Xu X."/>
            <person name="Nagarajan H."/>
            <person name="Lewis N.E."/>
            <person name="Pan S."/>
            <person name="Cai Z."/>
            <person name="Liu X."/>
            <person name="Chen W."/>
            <person name="Xie M."/>
            <person name="Wang W."/>
            <person name="Hammond S."/>
            <person name="Andersen M.R."/>
            <person name="Neff N."/>
            <person name="Passarelli B."/>
            <person name="Koh W."/>
            <person name="Fan H.C."/>
            <person name="Wang J."/>
            <person name="Gui Y."/>
            <person name="Lee K.H."/>
            <person name="Betenbaugh M.J."/>
            <person name="Quake S.R."/>
            <person name="Famili I."/>
            <person name="Palsson B.O."/>
            <person name="Wang J."/>
        </authorList>
    </citation>
    <scope>NUCLEOTIDE SEQUENCE [LARGE SCALE GENOMIC DNA]</scope>
    <source>
        <strain evidence="5">CHO K1 cell line</strain>
    </source>
</reference>
<dbReference type="STRING" id="10029.G3HTA9"/>
<dbReference type="InParanoid" id="G3HTA9"/>
<protein>
    <submittedName>
        <fullName evidence="4">Serine/threonine-protein kinase DCLK3</fullName>
    </submittedName>
</protein>
<dbReference type="PaxDb" id="10029-XP_007621549.1"/>
<evidence type="ECO:0000259" key="3">
    <source>
        <dbReference type="PROSITE" id="PS50011"/>
    </source>
</evidence>
<dbReference type="Gene3D" id="1.10.510.10">
    <property type="entry name" value="Transferase(Phosphotransferase) domain 1"/>
    <property type="match status" value="1"/>
</dbReference>
<dbReference type="InterPro" id="IPR011009">
    <property type="entry name" value="Kinase-like_dom_sf"/>
</dbReference>
<sequence length="113" mass="12948">MWAAGVILYILLCGFPPFRSPERDQDELFNIIQLGQFEFLAPYWDNISDAAKDLVRHLLVVDPKKRYTAHQVLQHPWIEMAGHPSTVNSQKDDSPSSDGRFQSQHKKVAEQVS</sequence>
<dbReference type="eggNOG" id="KOG0032">
    <property type="taxonomic scope" value="Eukaryota"/>
</dbReference>
<dbReference type="InterPro" id="IPR000719">
    <property type="entry name" value="Prot_kinase_dom"/>
</dbReference>
<evidence type="ECO:0000256" key="1">
    <source>
        <dbReference type="SAM" id="MobiDB-lite"/>
    </source>
</evidence>
<dbReference type="PROSITE" id="PS50011">
    <property type="entry name" value="PROTEIN_KINASE_DOM"/>
    <property type="match status" value="1"/>
</dbReference>
<dbReference type="Pfam" id="PF00069">
    <property type="entry name" value="Pkinase"/>
    <property type="match status" value="1"/>
</dbReference>
<keyword evidence="2" id="KW-0732">Signal</keyword>